<keyword evidence="1" id="KW-0472">Membrane</keyword>
<organism evidence="2 3">
    <name type="scientific">Streptococcus urinalis 2285-97</name>
    <dbReference type="NCBI Taxonomy" id="764291"/>
    <lineage>
        <taxon>Bacteria</taxon>
        <taxon>Bacillati</taxon>
        <taxon>Bacillota</taxon>
        <taxon>Bacilli</taxon>
        <taxon>Lactobacillales</taxon>
        <taxon>Streptococcaceae</taxon>
        <taxon>Streptococcus</taxon>
    </lineage>
</organism>
<keyword evidence="1" id="KW-1133">Transmembrane helix</keyword>
<evidence type="ECO:0008006" key="4">
    <source>
        <dbReference type="Google" id="ProtNLM"/>
    </source>
</evidence>
<keyword evidence="3" id="KW-1185">Reference proteome</keyword>
<proteinExistence type="predicted"/>
<dbReference type="Pfam" id="PF11364">
    <property type="entry name" value="DUF3165"/>
    <property type="match status" value="1"/>
</dbReference>
<dbReference type="STRING" id="764291.STRUR_0576"/>
<feature type="transmembrane region" description="Helical" evidence="1">
    <location>
        <begin position="56"/>
        <end position="74"/>
    </location>
</feature>
<accession>G5KD57</accession>
<feature type="transmembrane region" description="Helical" evidence="1">
    <location>
        <begin position="29"/>
        <end position="50"/>
    </location>
</feature>
<protein>
    <recommendedName>
        <fullName evidence="4">PF11364 family protein</fullName>
    </recommendedName>
</protein>
<name>G5KD57_9STRE</name>
<sequence>MFYLIIAILIVSYYFFLAPKTVRNTLNMIGLVAIVALLIVLAGMSFIKLIQSPPELFIGLAMIVLTYFAIKDILTLSDKDEK</sequence>
<evidence type="ECO:0000313" key="3">
    <source>
        <dbReference type="Proteomes" id="UP000005388"/>
    </source>
</evidence>
<gene>
    <name evidence="2" type="ORF">STRUR_0576</name>
</gene>
<dbReference type="Proteomes" id="UP000005388">
    <property type="component" value="Unassembled WGS sequence"/>
</dbReference>
<dbReference type="AlphaFoldDB" id="G5KD57"/>
<reference evidence="2 3" key="1">
    <citation type="journal article" date="2014" name="Int. J. Syst. Evol. Microbiol.">
        <title>Phylogenomics and the dynamic genome evolution of the genus Streptococcus.</title>
        <authorList>
            <consortium name="The Broad Institute Genome Sequencing Platform"/>
            <person name="Richards V.P."/>
            <person name="Palmer S.R."/>
            <person name="Pavinski Bitar P.D."/>
            <person name="Qin X."/>
            <person name="Weinstock G.M."/>
            <person name="Highlander S.K."/>
            <person name="Town C.D."/>
            <person name="Burne R.A."/>
            <person name="Stanhope M.J."/>
        </authorList>
    </citation>
    <scope>NUCLEOTIDE SEQUENCE [LARGE SCALE GENOMIC DNA]</scope>
    <source>
        <strain evidence="2 3">2285-97</strain>
    </source>
</reference>
<dbReference type="EMBL" id="AEUZ02000001">
    <property type="protein sequence ID" value="EHJ56989.1"/>
    <property type="molecule type" value="Genomic_DNA"/>
</dbReference>
<keyword evidence="1" id="KW-0812">Transmembrane</keyword>
<feature type="transmembrane region" description="Helical" evidence="1">
    <location>
        <begin position="6"/>
        <end position="22"/>
    </location>
</feature>
<evidence type="ECO:0000256" key="1">
    <source>
        <dbReference type="SAM" id="Phobius"/>
    </source>
</evidence>
<dbReference type="RefSeq" id="WP_006739723.1">
    <property type="nucleotide sequence ID" value="NZ_AEUZ02000001.1"/>
</dbReference>
<evidence type="ECO:0000313" key="2">
    <source>
        <dbReference type="EMBL" id="EHJ56989.1"/>
    </source>
</evidence>
<dbReference type="InterPro" id="IPR021506">
    <property type="entry name" value="DUF3165"/>
</dbReference>
<comment type="caution">
    <text evidence="2">The sequence shown here is derived from an EMBL/GenBank/DDBJ whole genome shotgun (WGS) entry which is preliminary data.</text>
</comment>